<evidence type="ECO:0000313" key="2">
    <source>
        <dbReference type="EMBL" id="MES0838327.1"/>
    </source>
</evidence>
<dbReference type="Proteomes" id="UP001432401">
    <property type="component" value="Unassembled WGS sequence"/>
</dbReference>
<organism evidence="2 3">
    <name type="scientific">Nocardiopsis tropica</name>
    <dbReference type="NCBI Taxonomy" id="109330"/>
    <lineage>
        <taxon>Bacteria</taxon>
        <taxon>Bacillati</taxon>
        <taxon>Actinomycetota</taxon>
        <taxon>Actinomycetes</taxon>
        <taxon>Streptosporangiales</taxon>
        <taxon>Nocardiopsidaceae</taxon>
        <taxon>Nocardiopsis</taxon>
    </lineage>
</organism>
<dbReference type="InterPro" id="IPR036388">
    <property type="entry name" value="WH-like_DNA-bd_sf"/>
</dbReference>
<dbReference type="PANTHER" id="PTHR33169">
    <property type="entry name" value="PADR-FAMILY TRANSCRIPTIONAL REGULATOR"/>
    <property type="match status" value="1"/>
</dbReference>
<evidence type="ECO:0000313" key="3">
    <source>
        <dbReference type="Proteomes" id="UP001432401"/>
    </source>
</evidence>
<dbReference type="Pfam" id="PF03551">
    <property type="entry name" value="PadR"/>
    <property type="match status" value="1"/>
</dbReference>
<dbReference type="InterPro" id="IPR005149">
    <property type="entry name" value="Tscrpt_reg_PadR_N"/>
</dbReference>
<dbReference type="InterPro" id="IPR036390">
    <property type="entry name" value="WH_DNA-bd_sf"/>
</dbReference>
<keyword evidence="3" id="KW-1185">Reference proteome</keyword>
<protein>
    <submittedName>
        <fullName evidence="2">PadR family transcriptional regulator</fullName>
    </submittedName>
</protein>
<comment type="caution">
    <text evidence="2">The sequence shown here is derived from an EMBL/GenBank/DDBJ whole genome shotgun (WGS) entry which is preliminary data.</text>
</comment>
<gene>
    <name evidence="2" type="ORF">ABUK86_31490</name>
</gene>
<dbReference type="PANTHER" id="PTHR33169:SF13">
    <property type="entry name" value="PADR-FAMILY TRANSCRIPTIONAL REGULATOR"/>
    <property type="match status" value="1"/>
</dbReference>
<sequence length="111" mass="11966">MKLSEQSYLVLLALTEGPTHGYGIITSVRRLSEDKVKLGAGTLYGALDRLGDQGLVEAAGEEVVNGRNRRYYRLTGQGHAVLAAETERMARLAELAHRLLNPGPRPQPGGA</sequence>
<reference evidence="2 3" key="1">
    <citation type="submission" date="2024-06" db="EMBL/GenBank/DDBJ databases">
        <authorList>
            <person name="Bataeva Y.V."/>
            <person name="Grigorian L.N."/>
            <person name="Solomentsev V.I."/>
        </authorList>
    </citation>
    <scope>NUCLEOTIDE SEQUENCE [LARGE SCALE GENOMIC DNA]</scope>
    <source>
        <strain evidence="3">SCPM-O-B-12605 (RCAM04882)</strain>
    </source>
</reference>
<feature type="domain" description="Transcription regulator PadR N-terminal" evidence="1">
    <location>
        <begin position="10"/>
        <end position="83"/>
    </location>
</feature>
<dbReference type="SUPFAM" id="SSF46785">
    <property type="entry name" value="Winged helix' DNA-binding domain"/>
    <property type="match status" value="1"/>
</dbReference>
<dbReference type="EMBL" id="JBEQNB010000027">
    <property type="protein sequence ID" value="MES0838327.1"/>
    <property type="molecule type" value="Genomic_DNA"/>
</dbReference>
<dbReference type="RefSeq" id="WP_352987129.1">
    <property type="nucleotide sequence ID" value="NZ_JBEQNA010000026.1"/>
</dbReference>
<name>A0ABV2A4S2_9ACTN</name>
<dbReference type="Gene3D" id="1.10.10.10">
    <property type="entry name" value="Winged helix-like DNA-binding domain superfamily/Winged helix DNA-binding domain"/>
    <property type="match status" value="1"/>
</dbReference>
<evidence type="ECO:0000259" key="1">
    <source>
        <dbReference type="Pfam" id="PF03551"/>
    </source>
</evidence>
<proteinExistence type="predicted"/>
<dbReference type="InterPro" id="IPR052509">
    <property type="entry name" value="Metal_resp_DNA-bind_regulator"/>
</dbReference>
<accession>A0ABV2A4S2</accession>